<protein>
    <submittedName>
        <fullName evidence="2">Uncharacterized protein</fullName>
    </submittedName>
</protein>
<dbReference type="AlphaFoldDB" id="A0A9P4W551"/>
<evidence type="ECO:0000256" key="1">
    <source>
        <dbReference type="SAM" id="Phobius"/>
    </source>
</evidence>
<dbReference type="OrthoDB" id="3938594at2759"/>
<feature type="transmembrane region" description="Helical" evidence="1">
    <location>
        <begin position="199"/>
        <end position="220"/>
    </location>
</feature>
<gene>
    <name evidence="2" type="ORF">E8E13_001986</name>
</gene>
<keyword evidence="1" id="KW-0812">Transmembrane</keyword>
<evidence type="ECO:0000313" key="2">
    <source>
        <dbReference type="EMBL" id="KAF2999679.1"/>
    </source>
</evidence>
<organism evidence="2 3">
    <name type="scientific">Curvularia kusanoi</name>
    <name type="common">Cochliobolus kusanoi</name>
    <dbReference type="NCBI Taxonomy" id="90978"/>
    <lineage>
        <taxon>Eukaryota</taxon>
        <taxon>Fungi</taxon>
        <taxon>Dikarya</taxon>
        <taxon>Ascomycota</taxon>
        <taxon>Pezizomycotina</taxon>
        <taxon>Dothideomycetes</taxon>
        <taxon>Pleosporomycetidae</taxon>
        <taxon>Pleosporales</taxon>
        <taxon>Pleosporineae</taxon>
        <taxon>Pleosporaceae</taxon>
        <taxon>Curvularia</taxon>
    </lineage>
</organism>
<feature type="transmembrane region" description="Helical" evidence="1">
    <location>
        <begin position="159"/>
        <end position="179"/>
    </location>
</feature>
<keyword evidence="3" id="KW-1185">Reference proteome</keyword>
<proteinExistence type="predicted"/>
<dbReference type="Proteomes" id="UP000801428">
    <property type="component" value="Unassembled WGS sequence"/>
</dbReference>
<comment type="caution">
    <text evidence="2">The sequence shown here is derived from an EMBL/GenBank/DDBJ whole genome shotgun (WGS) entry which is preliminary data.</text>
</comment>
<accession>A0A9P4W551</accession>
<keyword evidence="1" id="KW-0472">Membrane</keyword>
<evidence type="ECO:0000313" key="3">
    <source>
        <dbReference type="Proteomes" id="UP000801428"/>
    </source>
</evidence>
<reference evidence="2" key="1">
    <citation type="submission" date="2019-04" db="EMBL/GenBank/DDBJ databases">
        <title>Sequencing of skin fungus with MAO and IRED activity.</title>
        <authorList>
            <person name="Marsaioli A.J."/>
            <person name="Bonatto J.M.C."/>
            <person name="Reis Junior O."/>
        </authorList>
    </citation>
    <scope>NUCLEOTIDE SEQUENCE</scope>
    <source>
        <strain evidence="2">30M1</strain>
    </source>
</reference>
<name>A0A9P4W551_CURKU</name>
<sequence>MRFLTQRHQPSVHSVIVKIALLVSQIIFTSYTQPTSPTKPHFTRSLENDKALSQRQNSPDNTTTGLAAHHWQLSKSHADVEAFRTKHNLILVDSSPTDAALQPSWPQALVQYILIAPPITCWYTSQTTHAVRHSSSFGDPIIINSQYSSEHQSQTSTTLTPWSVLQTILSPFLFIMWTISFGTAQHQVDTAGWLSVMGWALWFDLTHVVLGAYAVPMLLFQWTGSFAVIVQRWTSGFGSIAYSIDNLNGCVPVDGLAYLQQGARAHSFRLLQSITFPVATLFMVLNLRNPATFNAFLATPALAELIYTAVVASKGTPMVVSGNCLLLELNPRVGFLDSSISTRWKAFSGFMGF</sequence>
<keyword evidence="1" id="KW-1133">Transmembrane helix</keyword>
<dbReference type="EMBL" id="SWKU01000016">
    <property type="protein sequence ID" value="KAF2999679.1"/>
    <property type="molecule type" value="Genomic_DNA"/>
</dbReference>